<evidence type="ECO:0000313" key="2">
    <source>
        <dbReference type="Proteomes" id="UP000027238"/>
    </source>
</evidence>
<name>A0A066X794_COLSU</name>
<protein>
    <submittedName>
        <fullName evidence="1">Uncharacterized protein</fullName>
    </submittedName>
</protein>
<gene>
    <name evidence="1" type="ORF">CSUB01_03555</name>
</gene>
<dbReference type="EMBL" id="JMSE01001094">
    <property type="protein sequence ID" value="KDN64807.1"/>
    <property type="molecule type" value="Genomic_DNA"/>
</dbReference>
<dbReference type="Proteomes" id="UP000027238">
    <property type="component" value="Unassembled WGS sequence"/>
</dbReference>
<sequence length="100" mass="10968">MRNVQKPVETQDVVAGVNVANVGYPKSNEVTAHNLDLAREIEHGKTDHGQEQVEVAKLKCHEAIIIRGRNGRDGRARAPHDLLGYEPVRIDHGSQEAADA</sequence>
<dbReference type="HOGENOM" id="CLU_2305918_0_0_1"/>
<accession>A0A066X794</accession>
<evidence type="ECO:0000313" key="1">
    <source>
        <dbReference type="EMBL" id="KDN64807.1"/>
    </source>
</evidence>
<comment type="caution">
    <text evidence="1">The sequence shown here is derived from an EMBL/GenBank/DDBJ whole genome shotgun (WGS) entry which is preliminary data.</text>
</comment>
<proteinExistence type="predicted"/>
<reference evidence="2" key="1">
    <citation type="journal article" date="2014" name="Genome Announc.">
        <title>Draft genome sequence of Colletotrichum sublineola, a destructive pathogen of cultivated sorghum.</title>
        <authorList>
            <person name="Baroncelli R."/>
            <person name="Sanz-Martin J.M."/>
            <person name="Rech G.E."/>
            <person name="Sukno S.A."/>
            <person name="Thon M.R."/>
        </authorList>
    </citation>
    <scope>NUCLEOTIDE SEQUENCE [LARGE SCALE GENOMIC DNA]</scope>
    <source>
        <strain evidence="2">TX430BB</strain>
    </source>
</reference>
<organism evidence="1 2">
    <name type="scientific">Colletotrichum sublineola</name>
    <name type="common">Sorghum anthracnose fungus</name>
    <dbReference type="NCBI Taxonomy" id="1173701"/>
    <lineage>
        <taxon>Eukaryota</taxon>
        <taxon>Fungi</taxon>
        <taxon>Dikarya</taxon>
        <taxon>Ascomycota</taxon>
        <taxon>Pezizomycotina</taxon>
        <taxon>Sordariomycetes</taxon>
        <taxon>Hypocreomycetidae</taxon>
        <taxon>Glomerellales</taxon>
        <taxon>Glomerellaceae</taxon>
        <taxon>Colletotrichum</taxon>
        <taxon>Colletotrichum graminicola species complex</taxon>
    </lineage>
</organism>
<dbReference type="AlphaFoldDB" id="A0A066X794"/>
<keyword evidence="2" id="KW-1185">Reference proteome</keyword>